<organism evidence="12 14">
    <name type="scientific">Hydrogenibacillus schlegelii</name>
    <name type="common">Bacillus schlegelii</name>
    <dbReference type="NCBI Taxonomy" id="1484"/>
    <lineage>
        <taxon>Bacteria</taxon>
        <taxon>Bacillati</taxon>
        <taxon>Bacillota</taxon>
        <taxon>Bacilli</taxon>
        <taxon>Bacillales</taxon>
        <taxon>Bacillales Family X. Incertae Sedis</taxon>
        <taxon>Hydrogenibacillus</taxon>
    </lineage>
</organism>
<reference evidence="11" key="3">
    <citation type="journal article" date="2021" name="Microbiology">
        <title>Metagenomic Analysis of the Microbial Community in the Underground Coal Fire Area (Kemerovo Region, Russia) Revealed Predominance of Thermophilic Members of the Phyla Deinococcus-thermus, Aquificae, and Firmicutes.</title>
        <authorList>
            <person name="Kadnikov V."/>
            <person name="Mardanov A.V."/>
            <person name="Beletsky A.V."/>
            <person name="Karnachuk O.V."/>
            <person name="Ravin N.V."/>
        </authorList>
    </citation>
    <scope>NUCLEOTIDE SEQUENCE</scope>
    <source>
        <strain evidence="11">RBS10-49</strain>
    </source>
</reference>
<evidence type="ECO:0000256" key="10">
    <source>
        <dbReference type="PIRSR" id="PIRSR004532-2"/>
    </source>
</evidence>
<evidence type="ECO:0000256" key="5">
    <source>
        <dbReference type="ARBA" id="ARBA00023211"/>
    </source>
</evidence>
<dbReference type="InterPro" id="IPR004464">
    <property type="entry name" value="FBPase_class-2/SBPase"/>
</dbReference>
<accession>A0A132MG60</accession>
<feature type="binding site" evidence="9">
    <location>
        <position position="43"/>
    </location>
    <ligand>
        <name>Mn(2+)</name>
        <dbReference type="ChEBI" id="CHEBI:29035"/>
        <label>1</label>
    </ligand>
</feature>
<proteinExistence type="inferred from homology"/>
<evidence type="ECO:0000256" key="2">
    <source>
        <dbReference type="ARBA" id="ARBA00008989"/>
    </source>
</evidence>
<comment type="catalytic activity">
    <reaction evidence="1">
        <text>beta-D-fructose 1,6-bisphosphate + H2O = beta-D-fructose 6-phosphate + phosphate</text>
        <dbReference type="Rhea" id="RHEA:11064"/>
        <dbReference type="ChEBI" id="CHEBI:15377"/>
        <dbReference type="ChEBI" id="CHEBI:32966"/>
        <dbReference type="ChEBI" id="CHEBI:43474"/>
        <dbReference type="ChEBI" id="CHEBI:57634"/>
        <dbReference type="EC" id="3.1.3.11"/>
    </reaction>
</comment>
<dbReference type="GO" id="GO:0046872">
    <property type="term" value="F:metal ion binding"/>
    <property type="evidence" value="ECO:0007669"/>
    <property type="project" value="UniProtKB-KW"/>
</dbReference>
<feature type="binding site" evidence="9">
    <location>
        <position position="98"/>
    </location>
    <ligand>
        <name>Mn(2+)</name>
        <dbReference type="ChEBI" id="CHEBI:29035"/>
        <label>2</label>
    </ligand>
</feature>
<evidence type="ECO:0000313" key="11">
    <source>
        <dbReference type="EMBL" id="MBT9281405.1"/>
    </source>
</evidence>
<dbReference type="GO" id="GO:0006094">
    <property type="term" value="P:gluconeogenesis"/>
    <property type="evidence" value="ECO:0007669"/>
    <property type="project" value="InterPro"/>
</dbReference>
<comment type="pathway">
    <text evidence="7">Carbohydrate biosynthesis.</text>
</comment>
<keyword evidence="14" id="KW-1185">Reference proteome</keyword>
<comment type="cofactor">
    <cofactor evidence="9">
        <name>Mn(2+)</name>
        <dbReference type="ChEBI" id="CHEBI:29035"/>
    </cofactor>
</comment>
<feature type="binding site" evidence="10">
    <location>
        <position position="220"/>
    </location>
    <ligand>
        <name>substrate</name>
    </ligand>
</feature>
<dbReference type="EMBL" id="PEBV01000001">
    <property type="protein sequence ID" value="PTQ54997.1"/>
    <property type="molecule type" value="Genomic_DNA"/>
</dbReference>
<dbReference type="GO" id="GO:0005829">
    <property type="term" value="C:cytosol"/>
    <property type="evidence" value="ECO:0007669"/>
    <property type="project" value="TreeGrafter"/>
</dbReference>
<dbReference type="PIRSF" id="PIRSF004532">
    <property type="entry name" value="GlpX"/>
    <property type="match status" value="1"/>
</dbReference>
<evidence type="ECO:0000256" key="6">
    <source>
        <dbReference type="ARBA" id="ARBA00023277"/>
    </source>
</evidence>
<evidence type="ECO:0000256" key="8">
    <source>
        <dbReference type="PIRNR" id="PIRNR004532"/>
    </source>
</evidence>
<feature type="binding site" evidence="9">
    <location>
        <position position="223"/>
    </location>
    <ligand>
        <name>Mn(2+)</name>
        <dbReference type="ChEBI" id="CHEBI:29035"/>
        <label>2</label>
    </ligand>
</feature>
<feature type="binding site" evidence="10">
    <location>
        <position position="129"/>
    </location>
    <ligand>
        <name>substrate</name>
    </ligand>
</feature>
<reference evidence="12 14" key="1">
    <citation type="submission" date="2015-09" db="EMBL/GenBank/DDBJ databases">
        <title>Draft genome sequence of Hydrogenibacillus schlegelii DSM 2000.</title>
        <authorList>
            <person name="Hemp J."/>
        </authorList>
    </citation>
    <scope>NUCLEOTIDE SEQUENCE [LARGE SCALE GENOMIC DNA]</scope>
    <source>
        <strain evidence="12 14">MA 48</strain>
    </source>
</reference>
<dbReference type="Gene3D" id="3.40.190.90">
    <property type="match status" value="1"/>
</dbReference>
<dbReference type="GO" id="GO:0042132">
    <property type="term" value="F:fructose 1,6-bisphosphate 1-phosphatase activity"/>
    <property type="evidence" value="ECO:0007669"/>
    <property type="project" value="UniProtKB-EC"/>
</dbReference>
<dbReference type="Gene3D" id="3.30.540.10">
    <property type="entry name" value="Fructose-1,6-Bisphosphatase, subunit A, domain 1"/>
    <property type="match status" value="1"/>
</dbReference>
<evidence type="ECO:0000256" key="3">
    <source>
        <dbReference type="ARBA" id="ARBA00022723"/>
    </source>
</evidence>
<name>A0A132MG60_HYDSH</name>
<dbReference type="GO" id="GO:0030388">
    <property type="term" value="P:fructose 1,6-bisphosphate metabolic process"/>
    <property type="evidence" value="ECO:0007669"/>
    <property type="project" value="TreeGrafter"/>
</dbReference>
<feature type="binding site" evidence="10">
    <location>
        <begin position="196"/>
        <end position="198"/>
    </location>
    <ligand>
        <name>substrate</name>
    </ligand>
</feature>
<dbReference type="PANTHER" id="PTHR30447:SF0">
    <property type="entry name" value="FRUCTOSE-1,6-BISPHOSPHATASE 1 CLASS 2-RELATED"/>
    <property type="match status" value="1"/>
</dbReference>
<feature type="binding site" evidence="10">
    <location>
        <begin position="98"/>
        <end position="100"/>
    </location>
    <ligand>
        <name>substrate</name>
    </ligand>
</feature>
<dbReference type="Proteomes" id="UP000748108">
    <property type="component" value="Unassembled WGS sequence"/>
</dbReference>
<dbReference type="EMBL" id="JAHHQF010000039">
    <property type="protein sequence ID" value="MBT9281405.1"/>
    <property type="molecule type" value="Genomic_DNA"/>
</dbReference>
<dbReference type="PANTHER" id="PTHR30447">
    <property type="entry name" value="FRUCTOSE-1,6-BISPHOSPHATASE CLASS 2"/>
    <property type="match status" value="1"/>
</dbReference>
<dbReference type="Pfam" id="PF03320">
    <property type="entry name" value="FBPase_glpX"/>
    <property type="match status" value="1"/>
</dbReference>
<reference evidence="13 15" key="2">
    <citation type="submission" date="2017-08" db="EMBL/GenBank/DDBJ databases">
        <title>Burning lignite coal seam in the remote Altai Mountains harbors a hydrogen-driven thermophilic microbial community.</title>
        <authorList>
            <person name="Kadnikov V.V."/>
            <person name="Mardanov A.V."/>
            <person name="Ivasenko D."/>
            <person name="Beletsky A.V."/>
            <person name="Karnachuk O.V."/>
            <person name="Ravin N.V."/>
        </authorList>
    </citation>
    <scope>NUCLEOTIDE SEQUENCE [LARGE SCALE GENOMIC DNA]</scope>
    <source>
        <strain evidence="13">AL33</strain>
    </source>
</reference>
<keyword evidence="3 9" id="KW-0479">Metal-binding</keyword>
<dbReference type="SUPFAM" id="SSF56655">
    <property type="entry name" value="Carbohydrate phosphatase"/>
    <property type="match status" value="1"/>
</dbReference>
<sequence>MSAEIGAKSAGLRLLTLEMARVTEAAALSAARWMGRGDKWQADDAATQAMRTVLGQIAIDGTVVIGEGELDEAPMLYIGERVGTGDGPAVDIAVDPLEGTNLLATGAPGSIAVLAVAPRGALLGAPDMYMEKIAVGPKARGRISLDRPVEENIRAVADALGKRVEDVVVVLLDRPRNQYILDAIRAVGARARLISDGDISPALATCFEETGIDMMMGIGGAPEGVVTAVAMKSLGGDFQGRLVPQNDEEIARLKAMGVNEPTRLFTLDDLVKSDDAVFSATGVTDGPLLPGVRFLPGGVAHTVTLVARAKTRTVRFIHGRHHLATKPEAVRRLTGEGSG</sequence>
<evidence type="ECO:0000256" key="4">
    <source>
        <dbReference type="ARBA" id="ARBA00022801"/>
    </source>
</evidence>
<dbReference type="RefSeq" id="WP_066200153.1">
    <property type="nucleotide sequence ID" value="NZ_CBCSAS010000004.1"/>
</dbReference>
<dbReference type="OrthoDB" id="9779353at2"/>
<evidence type="ECO:0000256" key="9">
    <source>
        <dbReference type="PIRSR" id="PIRSR004532-1"/>
    </source>
</evidence>
<dbReference type="GO" id="GO:0006071">
    <property type="term" value="P:glycerol metabolic process"/>
    <property type="evidence" value="ECO:0007669"/>
    <property type="project" value="InterPro"/>
</dbReference>
<evidence type="ECO:0000313" key="15">
    <source>
        <dbReference type="Proteomes" id="UP000244180"/>
    </source>
</evidence>
<feature type="binding site" evidence="10">
    <location>
        <begin position="174"/>
        <end position="176"/>
    </location>
    <ligand>
        <name>substrate</name>
    </ligand>
</feature>
<dbReference type="STRING" id="1484.SA87_09525"/>
<evidence type="ECO:0000313" key="14">
    <source>
        <dbReference type="Proteomes" id="UP000243024"/>
    </source>
</evidence>
<dbReference type="FunFam" id="3.40.190.90:FF:000001">
    <property type="entry name" value="Fructose-1,6-bisphosphatase"/>
    <property type="match status" value="1"/>
</dbReference>
<dbReference type="AlphaFoldDB" id="A0A132MG60"/>
<comment type="similarity">
    <text evidence="2 8">Belongs to the FBPase class 2 family.</text>
</comment>
<dbReference type="NCBIfam" id="TIGR00330">
    <property type="entry name" value="glpX"/>
    <property type="match status" value="1"/>
</dbReference>
<evidence type="ECO:0000313" key="12">
    <source>
        <dbReference type="EMBL" id="OAR04741.1"/>
    </source>
</evidence>
<protein>
    <recommendedName>
        <fullName evidence="8">Fructose-1,6-bisphosphatase</fullName>
    </recommendedName>
</protein>
<feature type="binding site" evidence="9">
    <location>
        <position position="95"/>
    </location>
    <ligand>
        <name>Mn(2+)</name>
        <dbReference type="ChEBI" id="CHEBI:29035"/>
        <label>2</label>
    </ligand>
</feature>
<evidence type="ECO:0000256" key="7">
    <source>
        <dbReference type="ARBA" id="ARBA00024331"/>
    </source>
</evidence>
<dbReference type="EMBL" id="JXBB01000012">
    <property type="protein sequence ID" value="OAR04741.1"/>
    <property type="molecule type" value="Genomic_DNA"/>
</dbReference>
<dbReference type="CDD" id="cd01516">
    <property type="entry name" value="FBPase_glpX"/>
    <property type="match status" value="1"/>
</dbReference>
<feature type="binding site" evidence="9">
    <location>
        <position position="67"/>
    </location>
    <ligand>
        <name>Mn(2+)</name>
        <dbReference type="ChEBI" id="CHEBI:29035"/>
        <label>1</label>
    </ligand>
</feature>
<keyword evidence="6 8" id="KW-0119">Carbohydrate metabolism</keyword>
<dbReference type="Proteomes" id="UP000243024">
    <property type="component" value="Unassembled WGS sequence"/>
</dbReference>
<keyword evidence="5 9" id="KW-0464">Manganese</keyword>
<keyword evidence="4 12" id="KW-0378">Hydrolase</keyword>
<gene>
    <name evidence="12" type="primary">glpX</name>
    <name evidence="13" type="ORF">HSCHL_1940</name>
    <name evidence="11" type="ORF">KM312_01890</name>
    <name evidence="12" type="ORF">SA87_09525</name>
</gene>
<evidence type="ECO:0000256" key="1">
    <source>
        <dbReference type="ARBA" id="ARBA00001273"/>
    </source>
</evidence>
<dbReference type="Proteomes" id="UP000244180">
    <property type="component" value="Unassembled WGS sequence"/>
</dbReference>
<comment type="caution">
    <text evidence="12">The sequence shown here is derived from an EMBL/GenBank/DDBJ whole genome shotgun (WGS) entry which is preliminary data.</text>
</comment>
<evidence type="ECO:0000313" key="13">
    <source>
        <dbReference type="EMBL" id="PTQ54997.1"/>
    </source>
</evidence>